<keyword evidence="3" id="KW-0833">Ubl conjugation pathway</keyword>
<comment type="caution">
    <text evidence="5">The sequence shown here is derived from an EMBL/GenBank/DDBJ whole genome shotgun (WGS) entry which is preliminary data.</text>
</comment>
<evidence type="ECO:0000256" key="2">
    <source>
        <dbReference type="ARBA" id="ARBA00012483"/>
    </source>
</evidence>
<dbReference type="SUPFAM" id="SSF56112">
    <property type="entry name" value="Protein kinase-like (PK-like)"/>
    <property type="match status" value="1"/>
</dbReference>
<reference evidence="5" key="1">
    <citation type="journal article" date="2022" name="Int. J. Mol. Sci.">
        <title>Draft Genome of Tanacetum Coccineum: Genomic Comparison of Closely Related Tanacetum-Family Plants.</title>
        <authorList>
            <person name="Yamashiro T."/>
            <person name="Shiraishi A."/>
            <person name="Nakayama K."/>
            <person name="Satake H."/>
        </authorList>
    </citation>
    <scope>NUCLEOTIDE SEQUENCE</scope>
</reference>
<evidence type="ECO:0000313" key="5">
    <source>
        <dbReference type="EMBL" id="GJT71692.1"/>
    </source>
</evidence>
<gene>
    <name evidence="5" type="ORF">Tco_1030978</name>
</gene>
<comment type="catalytic activity">
    <reaction evidence="1">
        <text>S-ubiquitinyl-[E2 ubiquitin-conjugating enzyme]-L-cysteine + [acceptor protein]-L-lysine = [E2 ubiquitin-conjugating enzyme]-L-cysteine + N(6)-ubiquitinyl-[acceptor protein]-L-lysine.</text>
        <dbReference type="EC" id="2.3.2.27"/>
    </reaction>
</comment>
<dbReference type="Proteomes" id="UP001151760">
    <property type="component" value="Unassembled WGS sequence"/>
</dbReference>
<dbReference type="InterPro" id="IPR051348">
    <property type="entry name" value="U-box_ubiquitin_ligases"/>
</dbReference>
<reference evidence="5" key="2">
    <citation type="submission" date="2022-01" db="EMBL/GenBank/DDBJ databases">
        <authorList>
            <person name="Yamashiro T."/>
            <person name="Shiraishi A."/>
            <person name="Satake H."/>
            <person name="Nakayama K."/>
        </authorList>
    </citation>
    <scope>NUCLEOTIDE SEQUENCE</scope>
</reference>
<dbReference type="CDD" id="cd01989">
    <property type="entry name" value="USP_STK_Ubox_N"/>
    <property type="match status" value="1"/>
</dbReference>
<dbReference type="Pfam" id="PF00069">
    <property type="entry name" value="Pkinase"/>
    <property type="match status" value="1"/>
</dbReference>
<dbReference type="InterPro" id="IPR000719">
    <property type="entry name" value="Prot_kinase_dom"/>
</dbReference>
<accession>A0ABQ5GA04</accession>
<name>A0ABQ5GA04_9ASTR</name>
<evidence type="ECO:0000259" key="4">
    <source>
        <dbReference type="PROSITE" id="PS50011"/>
    </source>
</evidence>
<keyword evidence="5" id="KW-0695">RNA-directed DNA polymerase</keyword>
<organism evidence="5 6">
    <name type="scientific">Tanacetum coccineum</name>
    <dbReference type="NCBI Taxonomy" id="301880"/>
    <lineage>
        <taxon>Eukaryota</taxon>
        <taxon>Viridiplantae</taxon>
        <taxon>Streptophyta</taxon>
        <taxon>Embryophyta</taxon>
        <taxon>Tracheophyta</taxon>
        <taxon>Spermatophyta</taxon>
        <taxon>Magnoliopsida</taxon>
        <taxon>eudicotyledons</taxon>
        <taxon>Gunneridae</taxon>
        <taxon>Pentapetalae</taxon>
        <taxon>asterids</taxon>
        <taxon>campanulids</taxon>
        <taxon>Asterales</taxon>
        <taxon>Asteraceae</taxon>
        <taxon>Asteroideae</taxon>
        <taxon>Anthemideae</taxon>
        <taxon>Anthemidinae</taxon>
        <taxon>Tanacetum</taxon>
    </lineage>
</organism>
<evidence type="ECO:0000256" key="3">
    <source>
        <dbReference type="ARBA" id="ARBA00022786"/>
    </source>
</evidence>
<keyword evidence="5" id="KW-0808">Transferase</keyword>
<sequence>MTTSDIDENLINDLKKDEELEGDSDTEAVPDTIFNDASIHINAENAFVEKTNCSLVTPGGFYVFGILNLLANLMLLSQTILSCEEDVIGLLRSCDSSVAGEVLLLWGRNEFRKKMKDLVRFLMCMELMRLTCSFLHVGLRRSALERILERAACGGATCYDKLMMMKHLKEKIRLWNKGNTMSSINRKRTLKSDLVDLDLIIDKGCDDVIFMGQWNESNLDTIVQVLECFHRASGLRLNMSKSKLIRIYVDADKVAQAARKIGCVTLKTSFTYLGSKLGGHMSRIQSWNETIEAMTSRLSKWKMKTLSIGGRLTLLKSVLGSMPIYHMSILKVPMKILQRMESIRSHFFNGSDHLAKKLTWVKWANVLASKEKGGLGISSLYALNRALMFKWVWRFLSQNSSLWANVIKSIHGDHGKIVTQVKSLILSIWLDIVKELAFTFRREPRGRVEQDQFDSLKAMVEGTSLVNIRDRWIWSLQSSGDFTVASIRKLIDEFTLSELDNLPTRLNSSRRGMDIDYILCPTCGKAVESTRHIFFTCQIARDILHLITSWWNIPYMEVSSYEEWSEIVDEIPLSPRVEEDNIYVAVGKEVKDSRLTLRWALDNLGGWGILYTHQIMAHRAAEMKEVNQILDKYKQICQKAGVFAEGHYVEMNSIENGIVDFILKNNVRKLVMGAAADKQFSKRMVDVRSKKAVYVKLKAAAFCEIQFICKGNVIFTRQGTLDGVDFSTASTSASPNTTSATDIRRVMSDNRGTKIPTFASPSFNSDSTSTSRLTSGRAFDEWSGISRSTNSRFSSCSSELEDDLGQTPYSVSEVSEVQSDYAAVSIFKEEVQNPPPSSVIVFEERGMHDEIYDQLEQAMAEADTYKRDAFGKANGQCFEQIEAPKSCNFYRECADAWTIVYEYLSRGSLEDRLGCKDNTPPLSWQNRIRIAADLKPDNILLDKNLVTKLSDFGISRVLSGQEFSNNNTSICRTGPKGTFLYMDPEFLSTGELTSKSDTYSFGVILLRLLTGKPA</sequence>
<dbReference type="PANTHER" id="PTHR45647">
    <property type="entry name" value="OS02G0152300 PROTEIN"/>
    <property type="match status" value="1"/>
</dbReference>
<protein>
    <recommendedName>
        <fullName evidence="2">RING-type E3 ubiquitin transferase</fullName>
        <ecNumber evidence="2">2.3.2.27</ecNumber>
    </recommendedName>
</protein>
<evidence type="ECO:0000256" key="1">
    <source>
        <dbReference type="ARBA" id="ARBA00000900"/>
    </source>
</evidence>
<dbReference type="GO" id="GO:0003964">
    <property type="term" value="F:RNA-directed DNA polymerase activity"/>
    <property type="evidence" value="ECO:0007669"/>
    <property type="project" value="UniProtKB-KW"/>
</dbReference>
<evidence type="ECO:0000313" key="6">
    <source>
        <dbReference type="Proteomes" id="UP001151760"/>
    </source>
</evidence>
<dbReference type="EMBL" id="BQNB010018188">
    <property type="protein sequence ID" value="GJT71692.1"/>
    <property type="molecule type" value="Genomic_DNA"/>
</dbReference>
<dbReference type="Gene3D" id="1.10.510.10">
    <property type="entry name" value="Transferase(Phosphotransferase) domain 1"/>
    <property type="match status" value="1"/>
</dbReference>
<keyword evidence="5" id="KW-0548">Nucleotidyltransferase</keyword>
<dbReference type="EC" id="2.3.2.27" evidence="2"/>
<dbReference type="PROSITE" id="PS50011">
    <property type="entry name" value="PROTEIN_KINASE_DOM"/>
    <property type="match status" value="1"/>
</dbReference>
<dbReference type="SMART" id="SM00220">
    <property type="entry name" value="S_TKc"/>
    <property type="match status" value="1"/>
</dbReference>
<keyword evidence="6" id="KW-1185">Reference proteome</keyword>
<dbReference type="InterPro" id="IPR011009">
    <property type="entry name" value="Kinase-like_dom_sf"/>
</dbReference>
<proteinExistence type="predicted"/>
<dbReference type="PANTHER" id="PTHR45647:SF100">
    <property type="entry name" value="U-BOX DOMAIN-CONTAINING PROTEIN 33"/>
    <property type="match status" value="1"/>
</dbReference>
<feature type="domain" description="Protein kinase" evidence="4">
    <location>
        <begin position="743"/>
        <end position="1014"/>
    </location>
</feature>